<evidence type="ECO:0000313" key="2">
    <source>
        <dbReference type="EMBL" id="MED6220455.1"/>
    </source>
</evidence>
<organism evidence="2 3">
    <name type="scientific">Stylosanthes scabra</name>
    <dbReference type="NCBI Taxonomy" id="79078"/>
    <lineage>
        <taxon>Eukaryota</taxon>
        <taxon>Viridiplantae</taxon>
        <taxon>Streptophyta</taxon>
        <taxon>Embryophyta</taxon>
        <taxon>Tracheophyta</taxon>
        <taxon>Spermatophyta</taxon>
        <taxon>Magnoliopsida</taxon>
        <taxon>eudicotyledons</taxon>
        <taxon>Gunneridae</taxon>
        <taxon>Pentapetalae</taxon>
        <taxon>rosids</taxon>
        <taxon>fabids</taxon>
        <taxon>Fabales</taxon>
        <taxon>Fabaceae</taxon>
        <taxon>Papilionoideae</taxon>
        <taxon>50 kb inversion clade</taxon>
        <taxon>dalbergioids sensu lato</taxon>
        <taxon>Dalbergieae</taxon>
        <taxon>Pterocarpus clade</taxon>
        <taxon>Stylosanthes</taxon>
    </lineage>
</organism>
<dbReference type="EMBL" id="JASCZI010272132">
    <property type="protein sequence ID" value="MED6220455.1"/>
    <property type="molecule type" value="Genomic_DNA"/>
</dbReference>
<feature type="compositionally biased region" description="Polar residues" evidence="1">
    <location>
        <begin position="55"/>
        <end position="86"/>
    </location>
</feature>
<comment type="caution">
    <text evidence="2">The sequence shown here is derived from an EMBL/GenBank/DDBJ whole genome shotgun (WGS) entry which is preliminary data.</text>
</comment>
<feature type="compositionally biased region" description="Low complexity" evidence="1">
    <location>
        <begin position="1"/>
        <end position="12"/>
    </location>
</feature>
<evidence type="ECO:0000256" key="1">
    <source>
        <dbReference type="SAM" id="MobiDB-lite"/>
    </source>
</evidence>
<reference evidence="2 3" key="1">
    <citation type="journal article" date="2023" name="Plants (Basel)">
        <title>Bridging the Gap: Combining Genomics and Transcriptomics Approaches to Understand Stylosanthes scabra, an Orphan Legume from the Brazilian Caatinga.</title>
        <authorList>
            <person name="Ferreira-Neto J.R.C."/>
            <person name="da Silva M.D."/>
            <person name="Binneck E."/>
            <person name="de Melo N.F."/>
            <person name="da Silva R.H."/>
            <person name="de Melo A.L.T.M."/>
            <person name="Pandolfi V."/>
            <person name="Bustamante F.O."/>
            <person name="Brasileiro-Vidal A.C."/>
            <person name="Benko-Iseppon A.M."/>
        </authorList>
    </citation>
    <scope>NUCLEOTIDE SEQUENCE [LARGE SCALE GENOMIC DNA]</scope>
    <source>
        <tissue evidence="2">Leaves</tissue>
    </source>
</reference>
<feature type="region of interest" description="Disordered" evidence="1">
    <location>
        <begin position="52"/>
        <end position="86"/>
    </location>
</feature>
<evidence type="ECO:0000313" key="3">
    <source>
        <dbReference type="Proteomes" id="UP001341840"/>
    </source>
</evidence>
<protein>
    <submittedName>
        <fullName evidence="2">Uncharacterized protein</fullName>
    </submittedName>
</protein>
<accession>A0ABU6ZES1</accession>
<sequence>MAQFNTGSNNFGNRGGFRGDNSQRGGRSMRNGDRFAQARRCWCRYDSSYGDEDISQNARNQNRGSNATPQASVTMLTTSKTAYDQN</sequence>
<dbReference type="Proteomes" id="UP001341840">
    <property type="component" value="Unassembled WGS sequence"/>
</dbReference>
<feature type="region of interest" description="Disordered" evidence="1">
    <location>
        <begin position="1"/>
        <end position="32"/>
    </location>
</feature>
<keyword evidence="3" id="KW-1185">Reference proteome</keyword>
<name>A0ABU6ZES1_9FABA</name>
<proteinExistence type="predicted"/>
<gene>
    <name evidence="2" type="ORF">PIB30_045009</name>
</gene>